<protein>
    <recommendedName>
        <fullName evidence="4">Secreted protein</fullName>
    </recommendedName>
</protein>
<name>A0A0B7FYP6_THACB</name>
<dbReference type="Proteomes" id="UP000059188">
    <property type="component" value="Unassembled WGS sequence"/>
</dbReference>
<evidence type="ECO:0000313" key="2">
    <source>
        <dbReference type="EMBL" id="CEL62830.1"/>
    </source>
</evidence>
<keyword evidence="1" id="KW-0732">Signal</keyword>
<gene>
    <name evidence="2" type="ORF">RSOLAG1IB_12580</name>
</gene>
<dbReference type="EMBL" id="LN679813">
    <property type="protein sequence ID" value="CEL62830.1"/>
    <property type="molecule type" value="Genomic_DNA"/>
</dbReference>
<organism evidence="2 3">
    <name type="scientific">Thanatephorus cucumeris (strain AG1-IB / isolate 7/3/14)</name>
    <name type="common">Lettuce bottom rot fungus</name>
    <name type="synonym">Rhizoctonia solani</name>
    <dbReference type="NCBI Taxonomy" id="1108050"/>
    <lineage>
        <taxon>Eukaryota</taxon>
        <taxon>Fungi</taxon>
        <taxon>Dikarya</taxon>
        <taxon>Basidiomycota</taxon>
        <taxon>Agaricomycotina</taxon>
        <taxon>Agaricomycetes</taxon>
        <taxon>Cantharellales</taxon>
        <taxon>Ceratobasidiaceae</taxon>
        <taxon>Rhizoctonia</taxon>
        <taxon>Rhizoctonia solani AG-1</taxon>
    </lineage>
</organism>
<proteinExistence type="predicted"/>
<dbReference type="AlphaFoldDB" id="A0A0B7FYP6"/>
<accession>A0A0B7FYP6</accession>
<feature type="signal peptide" evidence="1">
    <location>
        <begin position="1"/>
        <end position="18"/>
    </location>
</feature>
<evidence type="ECO:0008006" key="4">
    <source>
        <dbReference type="Google" id="ProtNLM"/>
    </source>
</evidence>
<sequence length="122" mass="13327">MILVSFRLSLATWLLSYCSRLRVIEYPQLPQPYCARTESLFSYHLAVAICTHIFLSESLLGPSLNDPRTTPPLIPLPPRFQIDASGALPVLQTRTTVVSHCKPTPLAMSGGSSQSVIICGIS</sequence>
<evidence type="ECO:0000256" key="1">
    <source>
        <dbReference type="SAM" id="SignalP"/>
    </source>
</evidence>
<reference evidence="2 3" key="1">
    <citation type="submission" date="2014-11" db="EMBL/GenBank/DDBJ databases">
        <authorList>
            <person name="Wibberg Daniel"/>
        </authorList>
    </citation>
    <scope>NUCLEOTIDE SEQUENCE [LARGE SCALE GENOMIC DNA]</scope>
    <source>
        <strain evidence="2">Rhizoctonia solani AG1-IB 7/3/14</strain>
    </source>
</reference>
<evidence type="ECO:0000313" key="3">
    <source>
        <dbReference type="Proteomes" id="UP000059188"/>
    </source>
</evidence>
<feature type="chain" id="PRO_5002116118" description="Secreted protein" evidence="1">
    <location>
        <begin position="19"/>
        <end position="122"/>
    </location>
</feature>
<keyword evidence="3" id="KW-1185">Reference proteome</keyword>